<protein>
    <submittedName>
        <fullName evidence="2">Alpha/beta fold hydrolase</fullName>
    </submittedName>
</protein>
<sequence length="271" mass="29728">MLPGATVSLALIAFGATGKPARIRKSEIIVHNRARVQVRELRGHKVAVYEWFPQASATPQKSPVRTVLLVHGWRSRASRFGPLIEQLTLAGHRVLSFDAPRHGNSRGAKPSVINFTEVALELTRDQKGPVSVVGHSLGALAALTVTSKTTQVERAVSIAGPATASYLRDAFMQAVQLPTKLRHRFSERIATAYPTESGTIFTEFDATKSHPKTNTPTLVIHDVDDREVVISEAERVPLAHQPESQFMRTTGLGHNRVLSNREVIDRIVGFV</sequence>
<feature type="domain" description="AB hydrolase-1" evidence="1">
    <location>
        <begin position="67"/>
        <end position="201"/>
    </location>
</feature>
<keyword evidence="2" id="KW-0378">Hydrolase</keyword>
<name>A0ABX6JXS4_9MICO</name>
<keyword evidence="3" id="KW-1185">Reference proteome</keyword>
<organism evidence="2 3">
    <name type="scientific">Leucobacter coleopterorum</name>
    <dbReference type="NCBI Taxonomy" id="2714933"/>
    <lineage>
        <taxon>Bacteria</taxon>
        <taxon>Bacillati</taxon>
        <taxon>Actinomycetota</taxon>
        <taxon>Actinomycetes</taxon>
        <taxon>Micrococcales</taxon>
        <taxon>Microbacteriaceae</taxon>
        <taxon>Leucobacter</taxon>
    </lineage>
</organism>
<dbReference type="GO" id="GO:0016787">
    <property type="term" value="F:hydrolase activity"/>
    <property type="evidence" value="ECO:0007669"/>
    <property type="project" value="UniProtKB-KW"/>
</dbReference>
<proteinExistence type="predicted"/>
<dbReference type="EMBL" id="CP049933">
    <property type="protein sequence ID" value="QIM19120.1"/>
    <property type="molecule type" value="Genomic_DNA"/>
</dbReference>
<evidence type="ECO:0000313" key="2">
    <source>
        <dbReference type="EMBL" id="QIM19120.1"/>
    </source>
</evidence>
<evidence type="ECO:0000313" key="3">
    <source>
        <dbReference type="Proteomes" id="UP000503441"/>
    </source>
</evidence>
<accession>A0ABX6JXS4</accession>
<dbReference type="Gene3D" id="3.40.50.1820">
    <property type="entry name" value="alpha/beta hydrolase"/>
    <property type="match status" value="1"/>
</dbReference>
<reference evidence="2 3" key="1">
    <citation type="submission" date="2020-03" db="EMBL/GenBank/DDBJ databases">
        <title>Leucobacter sp. nov., isolated from beetles.</title>
        <authorList>
            <person name="Hyun D.-W."/>
            <person name="Bae J.-W."/>
        </authorList>
    </citation>
    <scope>NUCLEOTIDE SEQUENCE [LARGE SCALE GENOMIC DNA]</scope>
    <source>
        <strain evidence="2 3">HDW9A</strain>
    </source>
</reference>
<evidence type="ECO:0000259" key="1">
    <source>
        <dbReference type="Pfam" id="PF12697"/>
    </source>
</evidence>
<dbReference type="Pfam" id="PF12697">
    <property type="entry name" value="Abhydrolase_6"/>
    <property type="match status" value="1"/>
</dbReference>
<dbReference type="Proteomes" id="UP000503441">
    <property type="component" value="Chromosome"/>
</dbReference>
<gene>
    <name evidence="2" type="ORF">G7066_12080</name>
</gene>
<dbReference type="InterPro" id="IPR029058">
    <property type="entry name" value="AB_hydrolase_fold"/>
</dbReference>
<dbReference type="SUPFAM" id="SSF53474">
    <property type="entry name" value="alpha/beta-Hydrolases"/>
    <property type="match status" value="1"/>
</dbReference>
<dbReference type="InterPro" id="IPR000073">
    <property type="entry name" value="AB_hydrolase_1"/>
</dbReference>